<dbReference type="EMBL" id="JABBXH010000001">
    <property type="protein sequence ID" value="NMP30033.1"/>
    <property type="molecule type" value="Genomic_DNA"/>
</dbReference>
<evidence type="ECO:0000256" key="1">
    <source>
        <dbReference type="SAM" id="SignalP"/>
    </source>
</evidence>
<organism evidence="2 3">
    <name type="scientific">Thalassotalea algicola</name>
    <dbReference type="NCBI Taxonomy" id="2716224"/>
    <lineage>
        <taxon>Bacteria</taxon>
        <taxon>Pseudomonadati</taxon>
        <taxon>Pseudomonadota</taxon>
        <taxon>Gammaproteobacteria</taxon>
        <taxon>Alteromonadales</taxon>
        <taxon>Colwelliaceae</taxon>
        <taxon>Thalassotalea</taxon>
    </lineage>
</organism>
<gene>
    <name evidence="2" type="ORF">HII17_00540</name>
</gene>
<feature type="signal peptide" evidence="1">
    <location>
        <begin position="1"/>
        <end position="17"/>
    </location>
</feature>
<keyword evidence="1" id="KW-0732">Signal</keyword>
<dbReference type="Proteomes" id="UP000568664">
    <property type="component" value="Unassembled WGS sequence"/>
</dbReference>
<evidence type="ECO:0000313" key="2">
    <source>
        <dbReference type="EMBL" id="NMP30033.1"/>
    </source>
</evidence>
<name>A0A7Y0Q581_9GAMM</name>
<proteinExistence type="predicted"/>
<comment type="caution">
    <text evidence="2">The sequence shown here is derived from an EMBL/GenBank/DDBJ whole genome shotgun (WGS) entry which is preliminary data.</text>
</comment>
<protein>
    <recommendedName>
        <fullName evidence="4">DUF306 domain-containing protein</fullName>
    </recommendedName>
</protein>
<feature type="chain" id="PRO_5030956364" description="DUF306 domain-containing protein" evidence="1">
    <location>
        <begin position="18"/>
        <end position="150"/>
    </location>
</feature>
<evidence type="ECO:0000313" key="3">
    <source>
        <dbReference type="Proteomes" id="UP000568664"/>
    </source>
</evidence>
<accession>A0A7Y0Q581</accession>
<dbReference type="RefSeq" id="WP_169073383.1">
    <property type="nucleotide sequence ID" value="NZ_JABBXH010000001.1"/>
</dbReference>
<evidence type="ECO:0008006" key="4">
    <source>
        <dbReference type="Google" id="ProtNLM"/>
    </source>
</evidence>
<reference evidence="2 3" key="1">
    <citation type="submission" date="2020-04" db="EMBL/GenBank/DDBJ databases">
        <title>Thalassotalea sp. M1531, isolated from the surface of marine red alga.</title>
        <authorList>
            <person name="Pang L."/>
            <person name="Lu D.-C."/>
        </authorList>
    </citation>
    <scope>NUCLEOTIDE SEQUENCE [LARGE SCALE GENOMIC DNA]</scope>
    <source>
        <strain evidence="2 3">M1531</strain>
    </source>
</reference>
<dbReference type="AlphaFoldDB" id="A0A7Y0Q581"/>
<keyword evidence="3" id="KW-1185">Reference proteome</keyword>
<sequence>MRKILVLFMLFSLNSFAFENDLWKINGKWDCSPEANGEMALISIVEYRTQDMSFTHNGKVTFIQKDGVESILESTTVGTFQVESLTVKEQIESIEIAIIKDETGFLTGAEESLRKAMLAYTASTITKSINENRWVQINSETNEITVCKKI</sequence>